<keyword evidence="14 23" id="KW-1133">Transmembrane helix</keyword>
<dbReference type="Gene3D" id="2.70.150.10">
    <property type="entry name" value="Calcium-transporting ATPase, cytoplasmic transduction domain A"/>
    <property type="match status" value="1"/>
</dbReference>
<dbReference type="GO" id="GO:0046872">
    <property type="term" value="F:metal ion binding"/>
    <property type="evidence" value="ECO:0007669"/>
    <property type="project" value="UniProtKB-KW"/>
</dbReference>
<dbReference type="FunFam" id="1.20.1110.10:FF:000015">
    <property type="entry name" value="Sodium ion P-type ATPase"/>
    <property type="match status" value="1"/>
</dbReference>
<evidence type="ECO:0000256" key="9">
    <source>
        <dbReference type="ARBA" id="ARBA00022741"/>
    </source>
</evidence>
<keyword evidence="4" id="KW-1003">Cell membrane</keyword>
<dbReference type="InterPro" id="IPR018303">
    <property type="entry name" value="ATPase_P-typ_P_site"/>
</dbReference>
<dbReference type="InterPro" id="IPR036412">
    <property type="entry name" value="HAD-like_sf"/>
</dbReference>
<dbReference type="FunFam" id="1.20.1110.10:FF:000020">
    <property type="entry name" value="Sodium ion P-type ATPase"/>
    <property type="match status" value="1"/>
</dbReference>
<dbReference type="SMART" id="SM00831">
    <property type="entry name" value="Cation_ATPase_N"/>
    <property type="match status" value="1"/>
</dbReference>
<dbReference type="SUPFAM" id="SSF81660">
    <property type="entry name" value="Metal cation-transporting ATPase, ATP-binding domain N"/>
    <property type="match status" value="1"/>
</dbReference>
<dbReference type="InterPro" id="IPR006068">
    <property type="entry name" value="ATPase_P-typ_cation-transptr_C"/>
</dbReference>
<keyword evidence="5" id="KW-0633">Potassium transport</keyword>
<keyword evidence="10" id="KW-0067">ATP-binding</keyword>
<feature type="transmembrane region" description="Helical" evidence="23">
    <location>
        <begin position="895"/>
        <end position="918"/>
    </location>
</feature>
<dbReference type="InterPro" id="IPR023298">
    <property type="entry name" value="ATPase_P-typ_TM_dom_sf"/>
</dbReference>
<evidence type="ECO:0000256" key="1">
    <source>
        <dbReference type="ARBA" id="ARBA00001946"/>
    </source>
</evidence>
<dbReference type="FunCoup" id="A0A165E9T4">
    <property type="interactions" value="75"/>
</dbReference>
<dbReference type="GO" id="GO:0005524">
    <property type="term" value="F:ATP binding"/>
    <property type="evidence" value="ECO:0007669"/>
    <property type="project" value="UniProtKB-KW"/>
</dbReference>
<dbReference type="SUPFAM" id="SSF81653">
    <property type="entry name" value="Calcium ATPase, transduction domain A"/>
    <property type="match status" value="1"/>
</dbReference>
<evidence type="ECO:0000256" key="6">
    <source>
        <dbReference type="ARBA" id="ARBA00022553"/>
    </source>
</evidence>
<keyword evidence="13" id="KW-1278">Translocase</keyword>
<evidence type="ECO:0000256" key="21">
    <source>
        <dbReference type="ARBA" id="ARBA00048599"/>
    </source>
</evidence>
<keyword evidence="16" id="KW-0406">Ion transport</keyword>
<evidence type="ECO:0000256" key="4">
    <source>
        <dbReference type="ARBA" id="ARBA00022475"/>
    </source>
</evidence>
<feature type="transmembrane region" description="Helical" evidence="23">
    <location>
        <begin position="850"/>
        <end position="875"/>
    </location>
</feature>
<evidence type="ECO:0000256" key="11">
    <source>
        <dbReference type="ARBA" id="ARBA00022842"/>
    </source>
</evidence>
<dbReference type="PRINTS" id="PR00119">
    <property type="entry name" value="CATATPASE"/>
</dbReference>
<dbReference type="GO" id="GO:0016887">
    <property type="term" value="F:ATP hydrolysis activity"/>
    <property type="evidence" value="ECO:0007669"/>
    <property type="project" value="InterPro"/>
</dbReference>
<dbReference type="EC" id="7.2.2.3" evidence="20"/>
<keyword evidence="7 23" id="KW-0812">Transmembrane</keyword>
<proteinExistence type="inferred from homology"/>
<feature type="transmembrane region" description="Helical" evidence="23">
    <location>
        <begin position="323"/>
        <end position="349"/>
    </location>
</feature>
<keyword evidence="8" id="KW-0479">Metal-binding</keyword>
<dbReference type="Pfam" id="PF00689">
    <property type="entry name" value="Cation_ATPase_C"/>
    <property type="match status" value="1"/>
</dbReference>
<dbReference type="EMBL" id="KV426156">
    <property type="protein sequence ID" value="KZV86414.1"/>
    <property type="molecule type" value="Genomic_DNA"/>
</dbReference>
<evidence type="ECO:0000256" key="12">
    <source>
        <dbReference type="ARBA" id="ARBA00022958"/>
    </source>
</evidence>
<dbReference type="SFLD" id="SFLDF00027">
    <property type="entry name" value="p-type_atpase"/>
    <property type="match status" value="1"/>
</dbReference>
<dbReference type="InterPro" id="IPR008250">
    <property type="entry name" value="ATPase_P-typ_transduc_dom_A_sf"/>
</dbReference>
<evidence type="ECO:0000313" key="25">
    <source>
        <dbReference type="EMBL" id="KZV86414.1"/>
    </source>
</evidence>
<dbReference type="InterPro" id="IPR006414">
    <property type="entry name" value="P-type_ATPase_IID"/>
</dbReference>
<evidence type="ECO:0000256" key="23">
    <source>
        <dbReference type="SAM" id="Phobius"/>
    </source>
</evidence>
<dbReference type="InParanoid" id="A0A165E9T4"/>
<evidence type="ECO:0000256" key="14">
    <source>
        <dbReference type="ARBA" id="ARBA00022989"/>
    </source>
</evidence>
<keyword evidence="17 23" id="KW-0472">Membrane</keyword>
<dbReference type="InterPro" id="IPR001757">
    <property type="entry name" value="P_typ_ATPase"/>
</dbReference>
<dbReference type="AlphaFoldDB" id="A0A165E9T4"/>
<dbReference type="FunFam" id="2.70.150.10:FF:000160">
    <property type="entry name" value="Sarcoplasmic/endoplasmic reticulum calcium ATPase 1"/>
    <property type="match status" value="1"/>
</dbReference>
<dbReference type="Gene3D" id="1.20.1110.10">
    <property type="entry name" value="Calcium-transporting ATPase, transmembrane domain"/>
    <property type="match status" value="2"/>
</dbReference>
<keyword evidence="11" id="KW-0460">Magnesium</keyword>
<dbReference type="PANTHER" id="PTHR42861">
    <property type="entry name" value="CALCIUM-TRANSPORTING ATPASE"/>
    <property type="match status" value="1"/>
</dbReference>
<evidence type="ECO:0000256" key="7">
    <source>
        <dbReference type="ARBA" id="ARBA00022692"/>
    </source>
</evidence>
<keyword evidence="15" id="KW-0915">Sodium</keyword>
<dbReference type="InterPro" id="IPR023214">
    <property type="entry name" value="HAD_sf"/>
</dbReference>
<evidence type="ECO:0000256" key="3">
    <source>
        <dbReference type="ARBA" id="ARBA00022448"/>
    </source>
</evidence>
<keyword evidence="26" id="KW-1185">Reference proteome</keyword>
<name>A0A165E9T4_EXIGL</name>
<comment type="similarity">
    <text evidence="19">Belongs to the cation transport ATPase (P-type) (TC 3.A.3) family. Type IID subfamily.</text>
</comment>
<keyword evidence="9" id="KW-0547">Nucleotide-binding</keyword>
<keyword evidence="3" id="KW-0813">Transport</keyword>
<dbReference type="PROSITE" id="PS00154">
    <property type="entry name" value="ATPASE_E1_E2"/>
    <property type="match status" value="1"/>
</dbReference>
<evidence type="ECO:0000256" key="17">
    <source>
        <dbReference type="ARBA" id="ARBA00023136"/>
    </source>
</evidence>
<comment type="cofactor">
    <cofactor evidence="1">
        <name>Mg(2+)</name>
        <dbReference type="ChEBI" id="CHEBI:18420"/>
    </cofactor>
</comment>
<reference evidence="25 26" key="1">
    <citation type="journal article" date="2016" name="Mol. Biol. Evol.">
        <title>Comparative Genomics of Early-Diverging Mushroom-Forming Fungi Provides Insights into the Origins of Lignocellulose Decay Capabilities.</title>
        <authorList>
            <person name="Nagy L.G."/>
            <person name="Riley R."/>
            <person name="Tritt A."/>
            <person name="Adam C."/>
            <person name="Daum C."/>
            <person name="Floudas D."/>
            <person name="Sun H."/>
            <person name="Yadav J.S."/>
            <person name="Pangilinan J."/>
            <person name="Larsson K.H."/>
            <person name="Matsuura K."/>
            <person name="Barry K."/>
            <person name="Labutti K."/>
            <person name="Kuo R."/>
            <person name="Ohm R.A."/>
            <person name="Bhattacharya S.S."/>
            <person name="Shirouzu T."/>
            <person name="Yoshinaga Y."/>
            <person name="Martin F.M."/>
            <person name="Grigoriev I.V."/>
            <person name="Hibbett D.S."/>
        </authorList>
    </citation>
    <scope>NUCLEOTIDE SEQUENCE [LARGE SCALE GENOMIC DNA]</scope>
    <source>
        <strain evidence="25 26">HHB12029</strain>
    </source>
</reference>
<feature type="transmembrane region" description="Helical" evidence="23">
    <location>
        <begin position="809"/>
        <end position="829"/>
    </location>
</feature>
<gene>
    <name evidence="25" type="ORF">EXIGLDRAFT_840764</name>
</gene>
<feature type="transmembrane region" description="Helical" evidence="23">
    <location>
        <begin position="980"/>
        <end position="999"/>
    </location>
</feature>
<dbReference type="InterPro" id="IPR004014">
    <property type="entry name" value="ATPase_P-typ_cation-transptr_N"/>
</dbReference>
<keyword evidence="6" id="KW-0597">Phosphoprotein</keyword>
<evidence type="ECO:0000256" key="20">
    <source>
        <dbReference type="ARBA" id="ARBA00035029"/>
    </source>
</evidence>
<dbReference type="Proteomes" id="UP000077266">
    <property type="component" value="Unassembled WGS sequence"/>
</dbReference>
<dbReference type="STRING" id="1314781.A0A165E9T4"/>
<evidence type="ECO:0000256" key="2">
    <source>
        <dbReference type="ARBA" id="ARBA00004651"/>
    </source>
</evidence>
<dbReference type="PRINTS" id="PR00120">
    <property type="entry name" value="HATPASE"/>
</dbReference>
<evidence type="ECO:0000256" key="5">
    <source>
        <dbReference type="ARBA" id="ARBA00022538"/>
    </source>
</evidence>
<comment type="catalytic activity">
    <reaction evidence="22">
        <text>Na(+)(in) + ATP + H2O = Na(+)(out) + ADP + phosphate + H(+)</text>
        <dbReference type="Rhea" id="RHEA:14633"/>
        <dbReference type="ChEBI" id="CHEBI:15377"/>
        <dbReference type="ChEBI" id="CHEBI:15378"/>
        <dbReference type="ChEBI" id="CHEBI:29101"/>
        <dbReference type="ChEBI" id="CHEBI:30616"/>
        <dbReference type="ChEBI" id="CHEBI:43474"/>
        <dbReference type="ChEBI" id="CHEBI:456216"/>
        <dbReference type="EC" id="7.2.2.3"/>
    </reaction>
    <physiologicalReaction direction="left-to-right" evidence="22">
        <dbReference type="Rhea" id="RHEA:14634"/>
    </physiologicalReaction>
</comment>
<evidence type="ECO:0000256" key="15">
    <source>
        <dbReference type="ARBA" id="ARBA00023053"/>
    </source>
</evidence>
<accession>A0A165E9T4</accession>
<dbReference type="GO" id="GO:0005886">
    <property type="term" value="C:plasma membrane"/>
    <property type="evidence" value="ECO:0007669"/>
    <property type="project" value="UniProtKB-SubCell"/>
</dbReference>
<dbReference type="NCBIfam" id="TIGR01523">
    <property type="entry name" value="ATPase-IID_K-Na"/>
    <property type="match status" value="1"/>
</dbReference>
<evidence type="ECO:0000256" key="22">
    <source>
        <dbReference type="ARBA" id="ARBA00049499"/>
    </source>
</evidence>
<dbReference type="Pfam" id="PF00122">
    <property type="entry name" value="E1-E2_ATPase"/>
    <property type="match status" value="1"/>
</dbReference>
<dbReference type="FunFam" id="3.40.50.1000:FF:000047">
    <property type="entry name" value="Sodium P-type ATPase"/>
    <property type="match status" value="1"/>
</dbReference>
<evidence type="ECO:0000256" key="10">
    <source>
        <dbReference type="ARBA" id="ARBA00022840"/>
    </source>
</evidence>
<feature type="transmembrane region" description="Helical" evidence="23">
    <location>
        <begin position="76"/>
        <end position="94"/>
    </location>
</feature>
<dbReference type="SFLD" id="SFLDS00003">
    <property type="entry name" value="Haloacid_Dehalogenase"/>
    <property type="match status" value="1"/>
</dbReference>
<organism evidence="25 26">
    <name type="scientific">Exidia glandulosa HHB12029</name>
    <dbReference type="NCBI Taxonomy" id="1314781"/>
    <lineage>
        <taxon>Eukaryota</taxon>
        <taxon>Fungi</taxon>
        <taxon>Dikarya</taxon>
        <taxon>Basidiomycota</taxon>
        <taxon>Agaricomycotina</taxon>
        <taxon>Agaricomycetes</taxon>
        <taxon>Auriculariales</taxon>
        <taxon>Exidiaceae</taxon>
        <taxon>Exidia</taxon>
    </lineage>
</organism>
<evidence type="ECO:0000256" key="8">
    <source>
        <dbReference type="ARBA" id="ARBA00022723"/>
    </source>
</evidence>
<comment type="subcellular location">
    <subcellularLocation>
        <location evidence="2">Cell membrane</location>
        <topology evidence="2">Multi-pass membrane protein</topology>
    </subcellularLocation>
</comment>
<dbReference type="SFLD" id="SFLDG00002">
    <property type="entry name" value="C1.7:_P-type_atpase_like"/>
    <property type="match status" value="1"/>
</dbReference>
<keyword evidence="12" id="KW-0630">Potassium</keyword>
<sequence>MYNEKPGRAAAHRATGPPYSKPPYMLTGDEVLRELDIHGDHGLTDEAAAQRLEQYGRNELDGSGGVHAWKVLLKQVANAMIIILMIAMALSFGVKDWVEGGVILAVIIVNITIGFFQEYRAEQTMETLRSMSSPTASVLRHGQIQHIPNAEAVPGDIVELSVGDVVPADVRLLEAMNFQADEMLLTGESMPVIKDADDVLDAADTPLGDRINIAYASSTVVKGRARGVIVYTGMTTAVGEIAKQIKGGTRKPNRSLSRKTSALQPIRGLAWRAWDAIGAILGITVGTPLQKRLARLAFILLGAACLLAVVVFAVNQFDLAHEVVIYGIALGIAIIPESLIAVLTITMAVGMRTMARRKAIVRKLDALEALGGVDSICSDKTGTLTQGKMITRKVWLPTSGFVSVHDYGDAADPTVGRVAWDGGTPTSPLLTSDSDPANVEKVTPDLRAFLWAISMCNIATVIYSDTEKKYLVTGEPTEIALLVFAHRFSAGRRRWLNEGWRQLLEFPFDSEVKRMSVVYEQPKAGLLRVFAKGAVERLLDSCTVFGYGDHARPMTDADKETVLNEMQQLARQGLRVLAIAYRQLDDSLAEWEQASRDQIEVAMTFLGLAAIYDPPRAETAGAVRECKAAGITVHMLTGDHPATASAIAREVGIIPANLPPELESTLVKTAQQFDGMSEDDIDALPALPLVIARCAPQTKVKMINALHRRNKYCAMTGDGVNDSPSLKQADVGIAMGLGGSDVAKSAADIVLTDDNFSSIVAAVEEGRRMFDNIQKFILHLMIGNVAEVILLVIGLAFRDSDDRSVFPLAPLQVLLVNMITGFPAFGLGLEKAQPDIMRRGASRSIFSWEILTDLLVYGFTMGSLCLVTFVIVVWGDGGGELGRECNASYNDSCDAVFRARAACYVQIMWLLLFVAWELKSIRRPMFRLDPASRSRFPFFRDMWSNRFLFMSVIAGALSVFPVVFISGLNTNVFKHKRITWEWVLPLAGVPLFIFVVEMWKLLKRKANLFPQPRVEIEDYTTP</sequence>
<evidence type="ECO:0000256" key="16">
    <source>
        <dbReference type="ARBA" id="ARBA00023065"/>
    </source>
</evidence>
<dbReference type="GO" id="GO:0008554">
    <property type="term" value="F:P-type sodium transporter activity"/>
    <property type="evidence" value="ECO:0007669"/>
    <property type="project" value="UniProtKB-EC"/>
</dbReference>
<feature type="domain" description="Cation-transporting P-type ATPase N-terminal" evidence="24">
    <location>
        <begin position="22"/>
        <end position="96"/>
    </location>
</feature>
<comment type="catalytic activity">
    <reaction evidence="21">
        <text>K(+)(in) + ATP + H2O = K(+)(out) + ADP + phosphate + H(+)</text>
        <dbReference type="Rhea" id="RHEA:75815"/>
        <dbReference type="ChEBI" id="CHEBI:15377"/>
        <dbReference type="ChEBI" id="CHEBI:15378"/>
        <dbReference type="ChEBI" id="CHEBI:29103"/>
        <dbReference type="ChEBI" id="CHEBI:30616"/>
        <dbReference type="ChEBI" id="CHEBI:43474"/>
        <dbReference type="ChEBI" id="CHEBI:456216"/>
    </reaction>
</comment>
<evidence type="ECO:0000256" key="19">
    <source>
        <dbReference type="ARBA" id="ARBA00035017"/>
    </source>
</evidence>
<evidence type="ECO:0000256" key="18">
    <source>
        <dbReference type="ARBA" id="ARBA00023201"/>
    </source>
</evidence>
<dbReference type="Gene3D" id="3.40.1110.10">
    <property type="entry name" value="Calcium-transporting ATPase, cytoplasmic domain N"/>
    <property type="match status" value="1"/>
</dbReference>
<evidence type="ECO:0000259" key="24">
    <source>
        <dbReference type="SMART" id="SM00831"/>
    </source>
</evidence>
<dbReference type="NCBIfam" id="TIGR01494">
    <property type="entry name" value="ATPase_P-type"/>
    <property type="match status" value="3"/>
</dbReference>
<feature type="transmembrane region" description="Helical" evidence="23">
    <location>
        <begin position="776"/>
        <end position="797"/>
    </location>
</feature>
<protein>
    <recommendedName>
        <fullName evidence="20">P-type Na(+) transporter</fullName>
        <ecNumber evidence="20">7.2.2.3</ecNumber>
    </recommendedName>
</protein>
<dbReference type="SUPFAM" id="SSF81665">
    <property type="entry name" value="Calcium ATPase, transmembrane domain M"/>
    <property type="match status" value="1"/>
</dbReference>
<dbReference type="Gene3D" id="3.40.50.1000">
    <property type="entry name" value="HAD superfamily/HAD-like"/>
    <property type="match status" value="1"/>
</dbReference>
<dbReference type="InterPro" id="IPR044492">
    <property type="entry name" value="P_typ_ATPase_HD_dom"/>
</dbReference>
<feature type="transmembrane region" description="Helical" evidence="23">
    <location>
        <begin position="947"/>
        <end position="968"/>
    </location>
</feature>
<dbReference type="Pfam" id="PF13246">
    <property type="entry name" value="Cation_ATPase"/>
    <property type="match status" value="1"/>
</dbReference>
<dbReference type="Pfam" id="PF00690">
    <property type="entry name" value="Cation_ATPase_N"/>
    <property type="match status" value="1"/>
</dbReference>
<dbReference type="InterPro" id="IPR059000">
    <property type="entry name" value="ATPase_P-type_domA"/>
</dbReference>
<keyword evidence="18" id="KW-0739">Sodium transport</keyword>
<dbReference type="InterPro" id="IPR023299">
    <property type="entry name" value="ATPase_P-typ_cyto_dom_N"/>
</dbReference>
<feature type="transmembrane region" description="Helical" evidence="23">
    <location>
        <begin position="296"/>
        <end position="317"/>
    </location>
</feature>
<dbReference type="SUPFAM" id="SSF56784">
    <property type="entry name" value="HAD-like"/>
    <property type="match status" value="1"/>
</dbReference>
<evidence type="ECO:0000256" key="13">
    <source>
        <dbReference type="ARBA" id="ARBA00022967"/>
    </source>
</evidence>
<dbReference type="OrthoDB" id="3352408at2759"/>
<evidence type="ECO:0000313" key="26">
    <source>
        <dbReference type="Proteomes" id="UP000077266"/>
    </source>
</evidence>
<feature type="transmembrane region" description="Helical" evidence="23">
    <location>
        <begin position="100"/>
        <end position="119"/>
    </location>
</feature>
<dbReference type="GO" id="GO:0006813">
    <property type="term" value="P:potassium ion transport"/>
    <property type="evidence" value="ECO:0007669"/>
    <property type="project" value="UniProtKB-KW"/>
</dbReference>